<keyword evidence="2" id="KW-0812">Transmembrane</keyword>
<dbReference type="Proteomes" id="UP000887566">
    <property type="component" value="Unplaced"/>
</dbReference>
<organism evidence="4 5">
    <name type="scientific">Plectus sambesii</name>
    <dbReference type="NCBI Taxonomy" id="2011161"/>
    <lineage>
        <taxon>Eukaryota</taxon>
        <taxon>Metazoa</taxon>
        <taxon>Ecdysozoa</taxon>
        <taxon>Nematoda</taxon>
        <taxon>Chromadorea</taxon>
        <taxon>Plectida</taxon>
        <taxon>Plectina</taxon>
        <taxon>Plectoidea</taxon>
        <taxon>Plectidae</taxon>
        <taxon>Plectus</taxon>
    </lineage>
</organism>
<keyword evidence="2" id="KW-0472">Membrane</keyword>
<evidence type="ECO:0000313" key="5">
    <source>
        <dbReference type="WBParaSite" id="PSAMB.scaffold338size55957.g4772.t1"/>
    </source>
</evidence>
<protein>
    <submittedName>
        <fullName evidence="5">Invertebrate defensins family profile domain-containing protein</fullName>
    </submittedName>
</protein>
<dbReference type="AlphaFoldDB" id="A0A914W9F3"/>
<feature type="transmembrane region" description="Helical" evidence="2">
    <location>
        <begin position="59"/>
        <end position="75"/>
    </location>
</feature>
<dbReference type="GO" id="GO:0006952">
    <property type="term" value="P:defense response"/>
    <property type="evidence" value="ECO:0007669"/>
    <property type="project" value="InterPro"/>
</dbReference>
<evidence type="ECO:0000313" key="4">
    <source>
        <dbReference type="Proteomes" id="UP000887566"/>
    </source>
</evidence>
<keyword evidence="2" id="KW-1133">Transmembrane helix</keyword>
<dbReference type="WBParaSite" id="PSAMB.scaffold338size55957.g4772.t1">
    <property type="protein sequence ID" value="PSAMB.scaffold338size55957.g4772.t1"/>
    <property type="gene ID" value="PSAMB.scaffold338size55957.g4772"/>
</dbReference>
<name>A0A914W9F3_9BILA</name>
<evidence type="ECO:0000256" key="2">
    <source>
        <dbReference type="SAM" id="Phobius"/>
    </source>
</evidence>
<accession>A0A914W9F3</accession>
<keyword evidence="1" id="KW-1015">Disulfide bond</keyword>
<dbReference type="InterPro" id="IPR001542">
    <property type="entry name" value="Defensin_invertebrate/fungal"/>
</dbReference>
<feature type="domain" description="Invertebrate defensins family profile" evidence="3">
    <location>
        <begin position="80"/>
        <end position="119"/>
    </location>
</feature>
<evidence type="ECO:0000259" key="3">
    <source>
        <dbReference type="PROSITE" id="PS51378"/>
    </source>
</evidence>
<dbReference type="PROSITE" id="PS51378">
    <property type="entry name" value="INVERT_DEFENSINS"/>
    <property type="match status" value="1"/>
</dbReference>
<reference evidence="5" key="1">
    <citation type="submission" date="2022-11" db="UniProtKB">
        <authorList>
            <consortium name="WormBaseParasite"/>
        </authorList>
    </citation>
    <scope>IDENTIFICATION</scope>
</reference>
<proteinExistence type="predicted"/>
<sequence length="121" mass="13623">MRRSDDVTTVFAAPWLEENQDSYLLSTLKKSTKADVSSKQLSSSPIETSFCRKMHFRSAHMLVFMALFLTLAPLMEVDAGHGCWKLNSDECNDHCIENKRNNCGGKCEGFLNQVCTCYKCG</sequence>
<keyword evidence="4" id="KW-1185">Reference proteome</keyword>
<evidence type="ECO:0000256" key="1">
    <source>
        <dbReference type="ARBA" id="ARBA00023157"/>
    </source>
</evidence>